<sequence length="247" mass="25556">MPVRSTRRALVTGAASGIGAAVAHRLALAGMAVVCADVDVDGAGRVAAETGGDPLELDLRSVPDDLGDRLGYLDVLVSCAGVADSTPTSDLDVAGYRRVMEINLDGTVAVTLAVLPLLRAAASGRVLTISSVQGFRAAADTLAYATSKGALVTFTRALAVDVAEDGVLVNALAPGFVDTPMARMPDGTREYDTPWFRSVYVEHARIPMRRPGTADEVAAAAEFFVSPTNTYVTGQVLAVDGGLMATF</sequence>
<evidence type="ECO:0000256" key="2">
    <source>
        <dbReference type="ARBA" id="ARBA00023002"/>
    </source>
</evidence>
<dbReference type="RefSeq" id="WP_012725171.1">
    <property type="nucleotide sequence ID" value="NC_012669.1"/>
</dbReference>
<keyword evidence="4" id="KW-1185">Reference proteome</keyword>
<dbReference type="InterPro" id="IPR020904">
    <property type="entry name" value="Sc_DH/Rdtase_CS"/>
</dbReference>
<dbReference type="Gene3D" id="3.40.50.720">
    <property type="entry name" value="NAD(P)-binding Rossmann-like Domain"/>
    <property type="match status" value="1"/>
</dbReference>
<evidence type="ECO:0000313" key="3">
    <source>
        <dbReference type="EMBL" id="ACQ78391.1"/>
    </source>
</evidence>
<dbReference type="Pfam" id="PF13561">
    <property type="entry name" value="adh_short_C2"/>
    <property type="match status" value="1"/>
</dbReference>
<dbReference type="AlphaFoldDB" id="C5BV17"/>
<dbReference type="InterPro" id="IPR051122">
    <property type="entry name" value="SDR_DHRS6-like"/>
</dbReference>
<dbReference type="STRING" id="471853.Bcav_0126"/>
<dbReference type="PANTHER" id="PTHR43477:SF1">
    <property type="entry name" value="DIHYDROANTICAPSIN 7-DEHYDROGENASE"/>
    <property type="match status" value="1"/>
</dbReference>
<dbReference type="InterPro" id="IPR002347">
    <property type="entry name" value="SDR_fam"/>
</dbReference>
<comment type="similarity">
    <text evidence="1">Belongs to the short-chain dehydrogenases/reductases (SDR) family.</text>
</comment>
<dbReference type="HOGENOM" id="CLU_010194_1_2_11"/>
<dbReference type="Proteomes" id="UP000007962">
    <property type="component" value="Chromosome"/>
</dbReference>
<keyword evidence="2" id="KW-0560">Oxidoreductase</keyword>
<gene>
    <name evidence="3" type="ordered locus">Bcav_0126</name>
</gene>
<dbReference type="GO" id="GO:0016491">
    <property type="term" value="F:oxidoreductase activity"/>
    <property type="evidence" value="ECO:0007669"/>
    <property type="project" value="UniProtKB-KW"/>
</dbReference>
<evidence type="ECO:0000313" key="4">
    <source>
        <dbReference type="Proteomes" id="UP000007962"/>
    </source>
</evidence>
<dbReference type="SUPFAM" id="SSF51735">
    <property type="entry name" value="NAD(P)-binding Rossmann-fold domains"/>
    <property type="match status" value="1"/>
</dbReference>
<dbReference type="CDD" id="cd05233">
    <property type="entry name" value="SDR_c"/>
    <property type="match status" value="1"/>
</dbReference>
<dbReference type="OrthoDB" id="517007at2"/>
<dbReference type="KEGG" id="bcv:Bcav_0126"/>
<dbReference type="eggNOG" id="COG1028">
    <property type="taxonomic scope" value="Bacteria"/>
</dbReference>
<dbReference type="EMBL" id="CP001618">
    <property type="protein sequence ID" value="ACQ78391.1"/>
    <property type="molecule type" value="Genomic_DNA"/>
</dbReference>
<protein>
    <submittedName>
        <fullName evidence="3">Short-chain dehydrogenase/reductase SDR</fullName>
    </submittedName>
</protein>
<evidence type="ECO:0000256" key="1">
    <source>
        <dbReference type="ARBA" id="ARBA00006484"/>
    </source>
</evidence>
<organism evidence="3 4">
    <name type="scientific">Beutenbergia cavernae (strain ATCC BAA-8 / DSM 12333 / CCUG 43141 / JCM 11478 / NBRC 16432 / NCIMB 13614 / HKI 0122)</name>
    <dbReference type="NCBI Taxonomy" id="471853"/>
    <lineage>
        <taxon>Bacteria</taxon>
        <taxon>Bacillati</taxon>
        <taxon>Actinomycetota</taxon>
        <taxon>Actinomycetes</taxon>
        <taxon>Micrococcales</taxon>
        <taxon>Beutenbergiaceae</taxon>
        <taxon>Beutenbergia</taxon>
    </lineage>
</organism>
<name>C5BV17_BEUC1</name>
<dbReference type="FunFam" id="3.40.50.720:FF:000084">
    <property type="entry name" value="Short-chain dehydrogenase reductase"/>
    <property type="match status" value="1"/>
</dbReference>
<dbReference type="PRINTS" id="PR00081">
    <property type="entry name" value="GDHRDH"/>
</dbReference>
<dbReference type="PRINTS" id="PR00080">
    <property type="entry name" value="SDRFAMILY"/>
</dbReference>
<proteinExistence type="inferred from homology"/>
<accession>C5BV17</accession>
<dbReference type="PANTHER" id="PTHR43477">
    <property type="entry name" value="DIHYDROANTICAPSIN 7-DEHYDROGENASE"/>
    <property type="match status" value="1"/>
</dbReference>
<reference evidence="3 4" key="1">
    <citation type="journal article" date="2009" name="Stand. Genomic Sci.">
        <title>Complete genome sequence of Beutenbergia cavernae type strain (HKI 0122).</title>
        <authorList>
            <person name="Land M."/>
            <person name="Pukall R."/>
            <person name="Abt B."/>
            <person name="Goker M."/>
            <person name="Rohde M."/>
            <person name="Glavina Del Rio T."/>
            <person name="Tice H."/>
            <person name="Copeland A."/>
            <person name="Cheng J.F."/>
            <person name="Lucas S."/>
            <person name="Chen F."/>
            <person name="Nolan M."/>
            <person name="Bruce D."/>
            <person name="Goodwin L."/>
            <person name="Pitluck S."/>
            <person name="Ivanova N."/>
            <person name="Mavromatis K."/>
            <person name="Ovchinnikova G."/>
            <person name="Pati A."/>
            <person name="Chen A."/>
            <person name="Palaniappan K."/>
            <person name="Hauser L."/>
            <person name="Chang Y.J."/>
            <person name="Jefferies C.C."/>
            <person name="Saunders E."/>
            <person name="Brettin T."/>
            <person name="Detter J.C."/>
            <person name="Han C."/>
            <person name="Chain P."/>
            <person name="Bristow J."/>
            <person name="Eisen J.A."/>
            <person name="Markowitz V."/>
            <person name="Hugenholtz P."/>
            <person name="Kyrpides N.C."/>
            <person name="Klenk H.P."/>
            <person name="Lapidus A."/>
        </authorList>
    </citation>
    <scope>NUCLEOTIDE SEQUENCE [LARGE SCALE GENOMIC DNA]</scope>
    <source>
        <strain evidence="4">ATCC BAA-8 / DSM 12333 / NBRC 16432</strain>
    </source>
</reference>
<dbReference type="InterPro" id="IPR036291">
    <property type="entry name" value="NAD(P)-bd_dom_sf"/>
</dbReference>
<dbReference type="PROSITE" id="PS00061">
    <property type="entry name" value="ADH_SHORT"/>
    <property type="match status" value="1"/>
</dbReference>